<dbReference type="Proteomes" id="UP001140453">
    <property type="component" value="Unassembled WGS sequence"/>
</dbReference>
<dbReference type="AlphaFoldDB" id="A0A9W8YMF1"/>
<proteinExistence type="predicted"/>
<sequence length="120" mass="13628">MFGSRFFALGPHPAFFSRLRAWVRQTLAFEFQVTEFLGPVPVVAKEQEAKLITTPKPFTCSANRAPVLASTSSSSPTWTEMRSIMARRRQIRRSQGWQNLRKKRDMQAREESVGLLAAAN</sequence>
<reference evidence="1" key="1">
    <citation type="submission" date="2022-10" db="EMBL/GenBank/DDBJ databases">
        <title>Tapping the CABI collections for fungal endophytes: first genome assemblies for Collariella, Neodidymelliopsis, Ascochyta clinopodiicola, Didymella pomorum, Didymosphaeria variabile, Neocosmospora piperis and Neocucurbitaria cava.</title>
        <authorList>
            <person name="Hill R."/>
        </authorList>
    </citation>
    <scope>NUCLEOTIDE SEQUENCE</scope>
    <source>
        <strain evidence="1">IMI 355082</strain>
    </source>
</reference>
<organism evidence="1 2">
    <name type="scientific">Gnomoniopsis smithogilvyi</name>
    <dbReference type="NCBI Taxonomy" id="1191159"/>
    <lineage>
        <taxon>Eukaryota</taxon>
        <taxon>Fungi</taxon>
        <taxon>Dikarya</taxon>
        <taxon>Ascomycota</taxon>
        <taxon>Pezizomycotina</taxon>
        <taxon>Sordariomycetes</taxon>
        <taxon>Sordariomycetidae</taxon>
        <taxon>Diaporthales</taxon>
        <taxon>Gnomoniaceae</taxon>
        <taxon>Gnomoniopsis</taxon>
    </lineage>
</organism>
<keyword evidence="2" id="KW-1185">Reference proteome</keyword>
<name>A0A9W8YMF1_9PEZI</name>
<dbReference type="OrthoDB" id="5211395at2759"/>
<protein>
    <submittedName>
        <fullName evidence="1">Uncharacterized protein</fullName>
    </submittedName>
</protein>
<evidence type="ECO:0000313" key="1">
    <source>
        <dbReference type="EMBL" id="KAJ4387426.1"/>
    </source>
</evidence>
<dbReference type="EMBL" id="JAPEVB010000005">
    <property type="protein sequence ID" value="KAJ4387426.1"/>
    <property type="molecule type" value="Genomic_DNA"/>
</dbReference>
<comment type="caution">
    <text evidence="1">The sequence shown here is derived from an EMBL/GenBank/DDBJ whole genome shotgun (WGS) entry which is preliminary data.</text>
</comment>
<gene>
    <name evidence="1" type="ORF">N0V93_008018</name>
</gene>
<evidence type="ECO:0000313" key="2">
    <source>
        <dbReference type="Proteomes" id="UP001140453"/>
    </source>
</evidence>
<accession>A0A9W8YMF1</accession>